<gene>
    <name evidence="2" type="ORF">HK107_02400</name>
</gene>
<dbReference type="EMBL" id="JABFCX010000002">
    <property type="protein sequence ID" value="NNU15175.1"/>
    <property type="molecule type" value="Genomic_DNA"/>
</dbReference>
<name>A0A7Y3RJK9_9PROT</name>
<feature type="transmembrane region" description="Helical" evidence="1">
    <location>
        <begin position="20"/>
        <end position="41"/>
    </location>
</feature>
<keyword evidence="3" id="KW-1185">Reference proteome</keyword>
<protein>
    <submittedName>
        <fullName evidence="2">Uncharacterized protein</fullName>
    </submittedName>
</protein>
<sequence>MNEQLPTVEARQGRNRQFQWRTFLISTGLAASILALLYLAFSAGTA</sequence>
<evidence type="ECO:0000313" key="3">
    <source>
        <dbReference type="Proteomes" id="UP000536835"/>
    </source>
</evidence>
<evidence type="ECO:0000313" key="2">
    <source>
        <dbReference type="EMBL" id="NNU15175.1"/>
    </source>
</evidence>
<evidence type="ECO:0000256" key="1">
    <source>
        <dbReference type="SAM" id="Phobius"/>
    </source>
</evidence>
<keyword evidence="1" id="KW-1133">Transmembrane helix</keyword>
<comment type="caution">
    <text evidence="2">The sequence shown here is derived from an EMBL/GenBank/DDBJ whole genome shotgun (WGS) entry which is preliminary data.</text>
</comment>
<dbReference type="RefSeq" id="WP_173196446.1">
    <property type="nucleotide sequence ID" value="NZ_JABFCX010000002.1"/>
</dbReference>
<reference evidence="2 3" key="1">
    <citation type="submission" date="2020-05" db="EMBL/GenBank/DDBJ databases">
        <title>Parvularcula mediterraneae sp. nov., isolated from polypropylene straw from shallow seawater of the seashore of Laganas in Zakynthos island, Greece.</title>
        <authorList>
            <person name="Szabo I."/>
            <person name="Al-Omari J."/>
            <person name="Rado J."/>
            <person name="Szerdahelyi G.S."/>
        </authorList>
    </citation>
    <scope>NUCLEOTIDE SEQUENCE [LARGE SCALE GENOMIC DNA]</scope>
    <source>
        <strain evidence="2 3">ZS-1/3</strain>
    </source>
</reference>
<dbReference type="AlphaFoldDB" id="A0A7Y3RJK9"/>
<accession>A0A7Y3RJK9</accession>
<proteinExistence type="predicted"/>
<dbReference type="Proteomes" id="UP000536835">
    <property type="component" value="Unassembled WGS sequence"/>
</dbReference>
<organism evidence="2 3">
    <name type="scientific">Parvularcula mediterranea</name>
    <dbReference type="NCBI Taxonomy" id="2732508"/>
    <lineage>
        <taxon>Bacteria</taxon>
        <taxon>Pseudomonadati</taxon>
        <taxon>Pseudomonadota</taxon>
        <taxon>Alphaproteobacteria</taxon>
        <taxon>Parvularculales</taxon>
        <taxon>Parvularculaceae</taxon>
        <taxon>Parvularcula</taxon>
    </lineage>
</organism>
<keyword evidence="1" id="KW-0812">Transmembrane</keyword>
<keyword evidence="1" id="KW-0472">Membrane</keyword>